<comment type="similarity">
    <text evidence="2">Belongs to the ABC transporter superfamily. ABCB family. Multidrug resistance exporter (TC 3.A.1.201) subfamily.</text>
</comment>
<evidence type="ECO:0000256" key="9">
    <source>
        <dbReference type="ARBA" id="ARBA00023136"/>
    </source>
</evidence>
<feature type="transmembrane region" description="Helical" evidence="11">
    <location>
        <begin position="21"/>
        <end position="48"/>
    </location>
</feature>
<feature type="transmembrane region" description="Helical" evidence="11">
    <location>
        <begin position="869"/>
        <end position="892"/>
    </location>
</feature>
<accession>A0AAV9F252</accession>
<dbReference type="InterPro" id="IPR036640">
    <property type="entry name" value="ABC1_TM_sf"/>
</dbReference>
<evidence type="ECO:0000256" key="10">
    <source>
        <dbReference type="ARBA" id="ARBA00023180"/>
    </source>
</evidence>
<keyword evidence="15" id="KW-1185">Reference proteome</keyword>
<feature type="domain" description="ABC transmembrane type-1" evidence="13">
    <location>
        <begin position="646"/>
        <end position="933"/>
    </location>
</feature>
<evidence type="ECO:0000256" key="11">
    <source>
        <dbReference type="SAM" id="Phobius"/>
    </source>
</evidence>
<evidence type="ECO:0000256" key="6">
    <source>
        <dbReference type="ARBA" id="ARBA00022741"/>
    </source>
</evidence>
<keyword evidence="5" id="KW-0677">Repeat</keyword>
<feature type="transmembrane region" description="Helical" evidence="11">
    <location>
        <begin position="285"/>
        <end position="306"/>
    </location>
</feature>
<keyword evidence="3" id="KW-0813">Transport</keyword>
<keyword evidence="7" id="KW-0067">ATP-binding</keyword>
<protein>
    <submittedName>
        <fullName evidence="14">Multidrug resistance protein</fullName>
    </submittedName>
</protein>
<feature type="transmembrane region" description="Helical" evidence="11">
    <location>
        <begin position="251"/>
        <end position="270"/>
    </location>
</feature>
<dbReference type="SMART" id="SM00382">
    <property type="entry name" value="AAA"/>
    <property type="match status" value="2"/>
</dbReference>
<dbReference type="InterPro" id="IPR027417">
    <property type="entry name" value="P-loop_NTPase"/>
</dbReference>
<keyword evidence="4 11" id="KW-0812">Transmembrane</keyword>
<evidence type="ECO:0000256" key="2">
    <source>
        <dbReference type="ARBA" id="ARBA00007577"/>
    </source>
</evidence>
<feature type="transmembrane region" description="Helical" evidence="11">
    <location>
        <begin position="766"/>
        <end position="786"/>
    </location>
</feature>
<feature type="transmembrane region" description="Helical" evidence="11">
    <location>
        <begin position="792"/>
        <end position="811"/>
    </location>
</feature>
<dbReference type="GO" id="GO:0140359">
    <property type="term" value="F:ABC-type transporter activity"/>
    <property type="evidence" value="ECO:0007669"/>
    <property type="project" value="InterPro"/>
</dbReference>
<dbReference type="GO" id="GO:0016020">
    <property type="term" value="C:membrane"/>
    <property type="evidence" value="ECO:0007669"/>
    <property type="project" value="UniProtKB-SubCell"/>
</dbReference>
<dbReference type="SUPFAM" id="SSF90123">
    <property type="entry name" value="ABC transporter transmembrane region"/>
    <property type="match status" value="2"/>
</dbReference>
<dbReference type="InterPro" id="IPR003593">
    <property type="entry name" value="AAA+_ATPase"/>
</dbReference>
<dbReference type="Gene3D" id="3.40.50.300">
    <property type="entry name" value="P-loop containing nucleotide triphosphate hydrolases"/>
    <property type="match status" value="2"/>
</dbReference>
<comment type="caution">
    <text evidence="14">The sequence shown here is derived from an EMBL/GenBank/DDBJ whole genome shotgun (WGS) entry which is preliminary data.</text>
</comment>
<feature type="domain" description="ABC transmembrane type-1" evidence="13">
    <location>
        <begin position="24"/>
        <end position="286"/>
    </location>
</feature>
<feature type="domain" description="ABC transporter" evidence="12">
    <location>
        <begin position="346"/>
        <end position="582"/>
    </location>
</feature>
<dbReference type="Proteomes" id="UP001180020">
    <property type="component" value="Unassembled WGS sequence"/>
</dbReference>
<dbReference type="AlphaFoldDB" id="A0AAV9F252"/>
<dbReference type="PANTHER" id="PTHR45136:SF2">
    <property type="entry name" value="ABC TRANSPORTER DOMAIN-CONTAINING PROTEIN"/>
    <property type="match status" value="1"/>
</dbReference>
<dbReference type="SUPFAM" id="SSF52540">
    <property type="entry name" value="P-loop containing nucleoside triphosphate hydrolases"/>
    <property type="match status" value="2"/>
</dbReference>
<dbReference type="InterPro" id="IPR011527">
    <property type="entry name" value="ABC1_TM_dom"/>
</dbReference>
<evidence type="ECO:0000256" key="5">
    <source>
        <dbReference type="ARBA" id="ARBA00022737"/>
    </source>
</evidence>
<reference evidence="14" key="1">
    <citation type="journal article" date="2023" name="Nat. Commun.">
        <title>Diploid and tetraploid genomes of Acorus and the evolution of monocots.</title>
        <authorList>
            <person name="Ma L."/>
            <person name="Liu K.W."/>
            <person name="Li Z."/>
            <person name="Hsiao Y.Y."/>
            <person name="Qi Y."/>
            <person name="Fu T."/>
            <person name="Tang G.D."/>
            <person name="Zhang D."/>
            <person name="Sun W.H."/>
            <person name="Liu D.K."/>
            <person name="Li Y."/>
            <person name="Chen G.Z."/>
            <person name="Liu X.D."/>
            <person name="Liao X.Y."/>
            <person name="Jiang Y.T."/>
            <person name="Yu X."/>
            <person name="Hao Y."/>
            <person name="Huang J."/>
            <person name="Zhao X.W."/>
            <person name="Ke S."/>
            <person name="Chen Y.Y."/>
            <person name="Wu W.L."/>
            <person name="Hsu J.L."/>
            <person name="Lin Y.F."/>
            <person name="Huang M.D."/>
            <person name="Li C.Y."/>
            <person name="Huang L."/>
            <person name="Wang Z.W."/>
            <person name="Zhao X."/>
            <person name="Zhong W.Y."/>
            <person name="Peng D.H."/>
            <person name="Ahmad S."/>
            <person name="Lan S."/>
            <person name="Zhang J.S."/>
            <person name="Tsai W.C."/>
            <person name="Van de Peer Y."/>
            <person name="Liu Z.J."/>
        </authorList>
    </citation>
    <scope>NUCLEOTIDE SEQUENCE</scope>
    <source>
        <strain evidence="14">CP</strain>
    </source>
</reference>
<dbReference type="PROSITE" id="PS00211">
    <property type="entry name" value="ABC_TRANSPORTER_1"/>
    <property type="match status" value="2"/>
</dbReference>
<keyword evidence="6" id="KW-0547">Nucleotide-binding</keyword>
<name>A0AAV9F252_ACOCL</name>
<sequence length="1209" mass="132792">MEEEVTSFGAIFRCSDSVDTMLMAVGTIGCVMDGASTPLIMLALSQVMNVYAATSSFTLHNIDQNALNLVYIAVGVGLGAFLEGLCWARTAERQASRMRREYLSAILSQDVGFLDTRNGGSMTYQVVSSLSGDTLTIQGVISEKIPNFLMNISTFFTSQLVAFYLCWRLALVMTPALTLLVAPMILYGKLLAEVLKKIQKSHMAAGGIAEQALSSIRMVFSYVAESYVEQKFSAELELGLKLGIKQGLMKGMAFGTIGIAYALWSLQAWYGSMLVIGKGAKGGDVFNAGVCIIVGGLALGSSLINLKYFSEATVAAASIFDIIERVPSINSNDQNGKAMEDVRGELEFKNVDFAYPSRPESVVLRKFSLRVMAGETVGLIGRSGSGKSTIISLIERFYEPIEGEILLDGVCIDQLQLNWLRNQISLVNQEPVLFASSIKENIEFGKSETSMEEIVAAAKAANAHDFIVELPDGYDTHVGQLGTQMSGGQKQRIAIARALLRDPKILLLDEATSALDSHSEKAVQDTLDKASTGRTTIIIAHRLSTLRNVDSIAVVHLGRITEFGPYDQLIQDMHNQSAMAHLQHFSIQKENEENIHQMNTTNASYKSSQLQSPNHDHKKIGEKQDQFSPSLHDLIQMTAPEWKTTLLGCGAAFCYGTIQPMHSFCMGSLLSIYFIDNHSQIRTRTRIYCFIFLAYASLAFITNVIQHYNFVVMGEHISKRVHEAVLKKLFTFEVGWFDQEDNNGGALCSRVATEVNIIRSLVCDRLSLLAQIISAATLATILGFVLSWRLTIVILALQPLIIGSFYGRGVLMKKMSKKVLKAQNKSGELASEAVINHRVITAFSSQEKIMSLFEKTQKEPKRESRKQSWYAGIGLLISQFLTAANTGFVFWYGGHLLYQGKVTYEHLFQTFFVLVTTGRVIAETGSMTSDLSKGTDAVKSVFLILGRKSKVEPNNPDGIIAEKLIGSIEIKEVSFAYPLRPRQMVLVGLSLTVEAGKTFALVGQSGSGKSTIIGLVERFYDPLKGSIHIDGVDIRRYNLRVLREGIGLVSQEPTLFAGTIYENITYGKQSIPEAEVVEAATLANAHEFISGMKDGYQTFCGERGVQLSGGQKQRIALARAILKDPAILLLDEATSALDNVSESLVQEAMDKMMVRRTCIVVAHHLSTIQKSDSIAVIENGKVVEEGPHNELLKKGENGLYYSLVRLQQI</sequence>
<dbReference type="Gene3D" id="1.20.1560.10">
    <property type="entry name" value="ABC transporter type 1, transmembrane domain"/>
    <property type="match status" value="1"/>
</dbReference>
<feature type="transmembrane region" description="Helical" evidence="11">
    <location>
        <begin position="687"/>
        <end position="705"/>
    </location>
</feature>
<comment type="subcellular location">
    <subcellularLocation>
        <location evidence="1">Membrane</location>
        <topology evidence="1">Multi-pass membrane protein</topology>
    </subcellularLocation>
</comment>
<feature type="transmembrane region" description="Helical" evidence="11">
    <location>
        <begin position="68"/>
        <end position="90"/>
    </location>
</feature>
<dbReference type="GO" id="GO:0005524">
    <property type="term" value="F:ATP binding"/>
    <property type="evidence" value="ECO:0007669"/>
    <property type="project" value="UniProtKB-KW"/>
</dbReference>
<evidence type="ECO:0000256" key="4">
    <source>
        <dbReference type="ARBA" id="ARBA00022692"/>
    </source>
</evidence>
<evidence type="ECO:0000313" key="15">
    <source>
        <dbReference type="Proteomes" id="UP001180020"/>
    </source>
</evidence>
<evidence type="ECO:0000259" key="13">
    <source>
        <dbReference type="PROSITE" id="PS50929"/>
    </source>
</evidence>
<feature type="domain" description="ABC transporter" evidence="12">
    <location>
        <begin position="968"/>
        <end position="1204"/>
    </location>
</feature>
<evidence type="ECO:0000256" key="3">
    <source>
        <dbReference type="ARBA" id="ARBA00022448"/>
    </source>
</evidence>
<keyword evidence="8 11" id="KW-1133">Transmembrane helix</keyword>
<dbReference type="PROSITE" id="PS50929">
    <property type="entry name" value="ABC_TM1F"/>
    <property type="match status" value="2"/>
</dbReference>
<dbReference type="GO" id="GO:0016887">
    <property type="term" value="F:ATP hydrolysis activity"/>
    <property type="evidence" value="ECO:0007669"/>
    <property type="project" value="InterPro"/>
</dbReference>
<evidence type="ECO:0000256" key="7">
    <source>
        <dbReference type="ARBA" id="ARBA00022840"/>
    </source>
</evidence>
<dbReference type="FunFam" id="3.40.50.300:FF:000251">
    <property type="entry name" value="ABC transporter B family member 19"/>
    <property type="match status" value="1"/>
</dbReference>
<evidence type="ECO:0000313" key="14">
    <source>
        <dbReference type="EMBL" id="KAK1319970.1"/>
    </source>
</evidence>
<dbReference type="CDD" id="cd03249">
    <property type="entry name" value="ABC_MTABC3_MDL1_MDL2"/>
    <property type="match status" value="2"/>
</dbReference>
<dbReference type="EMBL" id="JAUJYO010000004">
    <property type="protein sequence ID" value="KAK1319970.1"/>
    <property type="molecule type" value="Genomic_DNA"/>
</dbReference>
<dbReference type="PANTHER" id="PTHR45136">
    <property type="entry name" value="ABC TRANSPORTER DOMAIN-CONTAINING PROTEIN"/>
    <property type="match status" value="1"/>
</dbReference>
<dbReference type="InterPro" id="IPR003439">
    <property type="entry name" value="ABC_transporter-like_ATP-bd"/>
</dbReference>
<keyword evidence="9 11" id="KW-0472">Membrane</keyword>
<dbReference type="PROSITE" id="PS50893">
    <property type="entry name" value="ABC_TRANSPORTER_2"/>
    <property type="match status" value="2"/>
</dbReference>
<dbReference type="CDD" id="cd18577">
    <property type="entry name" value="ABC_6TM_Pgp_ABCB1_D1_like"/>
    <property type="match status" value="1"/>
</dbReference>
<evidence type="ECO:0000256" key="1">
    <source>
        <dbReference type="ARBA" id="ARBA00004141"/>
    </source>
</evidence>
<dbReference type="InterPro" id="IPR017871">
    <property type="entry name" value="ABC_transporter-like_CS"/>
</dbReference>
<dbReference type="FunFam" id="3.40.50.300:FF:000205">
    <property type="entry name" value="ABC transporter B family member 4"/>
    <property type="match status" value="1"/>
</dbReference>
<keyword evidence="10" id="KW-0325">Glycoprotein</keyword>
<evidence type="ECO:0000259" key="12">
    <source>
        <dbReference type="PROSITE" id="PS50893"/>
    </source>
</evidence>
<evidence type="ECO:0000256" key="8">
    <source>
        <dbReference type="ARBA" id="ARBA00022989"/>
    </source>
</evidence>
<organism evidence="14 15">
    <name type="scientific">Acorus calamus</name>
    <name type="common">Sweet flag</name>
    <dbReference type="NCBI Taxonomy" id="4465"/>
    <lineage>
        <taxon>Eukaryota</taxon>
        <taxon>Viridiplantae</taxon>
        <taxon>Streptophyta</taxon>
        <taxon>Embryophyta</taxon>
        <taxon>Tracheophyta</taxon>
        <taxon>Spermatophyta</taxon>
        <taxon>Magnoliopsida</taxon>
        <taxon>Liliopsida</taxon>
        <taxon>Acoraceae</taxon>
        <taxon>Acorus</taxon>
    </lineage>
</organism>
<dbReference type="Pfam" id="PF00005">
    <property type="entry name" value="ABC_tran"/>
    <property type="match status" value="2"/>
</dbReference>
<proteinExistence type="inferred from homology"/>
<gene>
    <name evidence="14" type="ORF">QJS10_CPB04g01623</name>
</gene>
<dbReference type="CDD" id="cd18578">
    <property type="entry name" value="ABC_6TM_Pgp_ABCB1_D2_like"/>
    <property type="match status" value="1"/>
</dbReference>
<reference evidence="14" key="2">
    <citation type="submission" date="2023-06" db="EMBL/GenBank/DDBJ databases">
        <authorList>
            <person name="Ma L."/>
            <person name="Liu K.-W."/>
            <person name="Li Z."/>
            <person name="Hsiao Y.-Y."/>
            <person name="Qi Y."/>
            <person name="Fu T."/>
            <person name="Tang G."/>
            <person name="Zhang D."/>
            <person name="Sun W.-H."/>
            <person name="Liu D.-K."/>
            <person name="Li Y."/>
            <person name="Chen G.-Z."/>
            <person name="Liu X.-D."/>
            <person name="Liao X.-Y."/>
            <person name="Jiang Y.-T."/>
            <person name="Yu X."/>
            <person name="Hao Y."/>
            <person name="Huang J."/>
            <person name="Zhao X.-W."/>
            <person name="Ke S."/>
            <person name="Chen Y.-Y."/>
            <person name="Wu W.-L."/>
            <person name="Hsu J.-L."/>
            <person name="Lin Y.-F."/>
            <person name="Huang M.-D."/>
            <person name="Li C.-Y."/>
            <person name="Huang L."/>
            <person name="Wang Z.-W."/>
            <person name="Zhao X."/>
            <person name="Zhong W.-Y."/>
            <person name="Peng D.-H."/>
            <person name="Ahmad S."/>
            <person name="Lan S."/>
            <person name="Zhang J.-S."/>
            <person name="Tsai W.-C."/>
            <person name="Van De Peer Y."/>
            <person name="Liu Z.-J."/>
        </authorList>
    </citation>
    <scope>NUCLEOTIDE SEQUENCE</scope>
    <source>
        <strain evidence="14">CP</strain>
        <tissue evidence="14">Leaves</tissue>
    </source>
</reference>
<dbReference type="Pfam" id="PF00664">
    <property type="entry name" value="ABC_membrane"/>
    <property type="match status" value="2"/>
</dbReference>